<feature type="coiled-coil region" evidence="1">
    <location>
        <begin position="22"/>
        <end position="49"/>
    </location>
</feature>
<dbReference type="Proteomes" id="UP000009168">
    <property type="component" value="Unassembled WGS sequence"/>
</dbReference>
<dbReference type="OrthoDB" id="407410at2759"/>
<sequence length="697" mass="83159">MNLDLVQLFNFKASSDLLTKLMESYDNEIKEDEKTLKELSEIKQRYEKNASPDLLIPYDKILREADDYKSLLILAANCSEIQKEITNYNKKYKEFFNTYIEIKRIKKLYEFNEDTYNLINTTKNLWDQVKALDLQFLETGKSTFQAFMYNQLETLFKNFETPNNNVLNSVLKMINLPYKSSNKKGQEDQEEILIDKEYQQIVPYYIRKLVQIDHVMNGIIPEKMFFTRVLSESIIVAINFHFLGEKETNEPSKPEWFFDYLQDTFQNNVQRYASIFKKGKREESVLLFMQNLFQKICLNPIIIRFKQDKETFLMDDDLLSHFITKLETLESYLEKYCQNFIIQQENAQLAEQRFLPYILEKVLLTNEENILNLIINKEFKIFDEKILQPILKVDMRELQPRYATEKNFEIFPIVEDYTLLFAKTVKKYGFIKDATLKDKVKQILQEQFFNKFMENLHTIFEQILDNSDDITLQLNEYFRKVYNILRQYQENNPLGGKENDLKVLKKFKQECIEQVVFKFSDPIIKSSLRDAKKLINSTYFKYFTHPKIVEETDVDVNELKTQIFDSLVNPLKQLQKKVSIKSFKYIINKLLKDFEDFVFNQIFKSYNKFSIFGMEFLIDSIFFVILDTVQTSIENLPNVDFEKPKEKLTEIEKCATMDKKKLNLMLSAEQVEVLSLHFKLLKKEEIQILERINLINV</sequence>
<keyword evidence="3" id="KW-1185">Reference proteome</keyword>
<dbReference type="InParanoid" id="Q22ZG3"/>
<dbReference type="RefSeq" id="XP_001010929.2">
    <property type="nucleotide sequence ID" value="XM_001010929.2"/>
</dbReference>
<protein>
    <submittedName>
        <fullName evidence="2">RINT-1/TIP-1 family protein</fullName>
    </submittedName>
</protein>
<dbReference type="AlphaFoldDB" id="Q22ZG3"/>
<dbReference type="GO" id="GO:0006890">
    <property type="term" value="P:retrograde vesicle-mediated transport, Golgi to endoplasmic reticulum"/>
    <property type="evidence" value="ECO:0007669"/>
    <property type="project" value="InterPro"/>
</dbReference>
<dbReference type="Pfam" id="PF04437">
    <property type="entry name" value="RINT1_TIP1"/>
    <property type="match status" value="1"/>
</dbReference>
<dbReference type="GO" id="GO:0006888">
    <property type="term" value="P:endoplasmic reticulum to Golgi vesicle-mediated transport"/>
    <property type="evidence" value="ECO:0007669"/>
    <property type="project" value="InterPro"/>
</dbReference>
<evidence type="ECO:0000313" key="2">
    <source>
        <dbReference type="EMBL" id="EAR90684.2"/>
    </source>
</evidence>
<evidence type="ECO:0000313" key="3">
    <source>
        <dbReference type="Proteomes" id="UP000009168"/>
    </source>
</evidence>
<dbReference type="InterPro" id="IPR007528">
    <property type="entry name" value="RINT1_Tip20"/>
</dbReference>
<proteinExistence type="predicted"/>
<gene>
    <name evidence="2" type="ORF">TTHERM_01097940</name>
</gene>
<dbReference type="EMBL" id="GG662795">
    <property type="protein sequence ID" value="EAR90684.2"/>
    <property type="molecule type" value="Genomic_DNA"/>
</dbReference>
<organism evidence="2 3">
    <name type="scientific">Tetrahymena thermophila (strain SB210)</name>
    <dbReference type="NCBI Taxonomy" id="312017"/>
    <lineage>
        <taxon>Eukaryota</taxon>
        <taxon>Sar</taxon>
        <taxon>Alveolata</taxon>
        <taxon>Ciliophora</taxon>
        <taxon>Intramacronucleata</taxon>
        <taxon>Oligohymenophorea</taxon>
        <taxon>Hymenostomatida</taxon>
        <taxon>Tetrahymenina</taxon>
        <taxon>Tetrahymenidae</taxon>
        <taxon>Tetrahymena</taxon>
    </lineage>
</organism>
<reference evidence="3" key="1">
    <citation type="journal article" date="2006" name="PLoS Biol.">
        <title>Macronuclear genome sequence of the ciliate Tetrahymena thermophila, a model eukaryote.</title>
        <authorList>
            <person name="Eisen J.A."/>
            <person name="Coyne R.S."/>
            <person name="Wu M."/>
            <person name="Wu D."/>
            <person name="Thiagarajan M."/>
            <person name="Wortman J.R."/>
            <person name="Badger J.H."/>
            <person name="Ren Q."/>
            <person name="Amedeo P."/>
            <person name="Jones K.M."/>
            <person name="Tallon L.J."/>
            <person name="Delcher A.L."/>
            <person name="Salzberg S.L."/>
            <person name="Silva J.C."/>
            <person name="Haas B.J."/>
            <person name="Majoros W.H."/>
            <person name="Farzad M."/>
            <person name="Carlton J.M."/>
            <person name="Smith R.K. Jr."/>
            <person name="Garg J."/>
            <person name="Pearlman R.E."/>
            <person name="Karrer K.M."/>
            <person name="Sun L."/>
            <person name="Manning G."/>
            <person name="Elde N.C."/>
            <person name="Turkewitz A.P."/>
            <person name="Asai D.J."/>
            <person name="Wilkes D.E."/>
            <person name="Wang Y."/>
            <person name="Cai H."/>
            <person name="Collins K."/>
            <person name="Stewart B.A."/>
            <person name="Lee S.R."/>
            <person name="Wilamowska K."/>
            <person name="Weinberg Z."/>
            <person name="Ruzzo W.L."/>
            <person name="Wloga D."/>
            <person name="Gaertig J."/>
            <person name="Frankel J."/>
            <person name="Tsao C.-C."/>
            <person name="Gorovsky M.A."/>
            <person name="Keeling P.J."/>
            <person name="Waller R.F."/>
            <person name="Patron N.J."/>
            <person name="Cherry J.M."/>
            <person name="Stover N.A."/>
            <person name="Krieger C.J."/>
            <person name="del Toro C."/>
            <person name="Ryder H.F."/>
            <person name="Williamson S.C."/>
            <person name="Barbeau R.A."/>
            <person name="Hamilton E.P."/>
            <person name="Orias E."/>
        </authorList>
    </citation>
    <scope>NUCLEOTIDE SEQUENCE [LARGE SCALE GENOMIC DNA]</scope>
    <source>
        <strain evidence="3">SB210</strain>
    </source>
</reference>
<dbReference type="GO" id="GO:0070939">
    <property type="term" value="C:Dsl1/NZR complex"/>
    <property type="evidence" value="ECO:0007669"/>
    <property type="project" value="InterPro"/>
</dbReference>
<dbReference type="KEGG" id="tet:TTHERM_01097940"/>
<name>Q22ZG3_TETTS</name>
<dbReference type="HOGENOM" id="CLU_422448_0_0_1"/>
<evidence type="ECO:0000256" key="1">
    <source>
        <dbReference type="SAM" id="Coils"/>
    </source>
</evidence>
<dbReference type="GeneID" id="7837111"/>
<keyword evidence="1" id="KW-0175">Coiled coil</keyword>
<accession>Q22ZG3</accession>